<dbReference type="PANTHER" id="PTHR31415">
    <property type="entry name" value="OS05G0367900 PROTEIN"/>
    <property type="match status" value="1"/>
</dbReference>
<organism evidence="7 8">
    <name type="scientific">Dipteronia dyeriana</name>
    <dbReference type="NCBI Taxonomy" id="168575"/>
    <lineage>
        <taxon>Eukaryota</taxon>
        <taxon>Viridiplantae</taxon>
        <taxon>Streptophyta</taxon>
        <taxon>Embryophyta</taxon>
        <taxon>Tracheophyta</taxon>
        <taxon>Spermatophyta</taxon>
        <taxon>Magnoliopsida</taxon>
        <taxon>eudicotyledons</taxon>
        <taxon>Gunneridae</taxon>
        <taxon>Pentapetalae</taxon>
        <taxon>rosids</taxon>
        <taxon>malvids</taxon>
        <taxon>Sapindales</taxon>
        <taxon>Sapindaceae</taxon>
        <taxon>Hippocastanoideae</taxon>
        <taxon>Acereae</taxon>
        <taxon>Dipteronia</taxon>
    </lineage>
</organism>
<sequence>MSDQNHKIIVSFFSCFPFLPLLIPSPLSFLSLVHFLLSLSVCLCLSVFVSLLQMSQVFSKSPKHCGEKQTLNIDKHYKKLFCALSTFFTSILSIILLIWLLLHPSKPQFSLREADIYLLNLSTTHLLNSSVQLTLLSKNPNQKVGIYYDELQVYAAYKGQQITVDSYIQPFYQGHQDTNLLTASLVGTGLPVAASFGYEVGRDQTAGKLVLNLKMNGKLRWKVGTWVSGKYRFNVNCVAAMDFGPTLPTGPLSSKQGTQCSTSV</sequence>
<dbReference type="GO" id="GO:0009506">
    <property type="term" value="C:plasmodesma"/>
    <property type="evidence" value="ECO:0007669"/>
    <property type="project" value="TreeGrafter"/>
</dbReference>
<reference evidence="7" key="1">
    <citation type="journal article" date="2023" name="Plant J.">
        <title>Genome sequences and population genomics provide insights into the demographic history, inbreeding, and mutation load of two 'living fossil' tree species of Dipteronia.</title>
        <authorList>
            <person name="Feng Y."/>
            <person name="Comes H.P."/>
            <person name="Chen J."/>
            <person name="Zhu S."/>
            <person name="Lu R."/>
            <person name="Zhang X."/>
            <person name="Li P."/>
            <person name="Qiu J."/>
            <person name="Olsen K.M."/>
            <person name="Qiu Y."/>
        </authorList>
    </citation>
    <scope>NUCLEOTIDE SEQUENCE</scope>
    <source>
        <strain evidence="7">KIB01</strain>
    </source>
</reference>
<evidence type="ECO:0000256" key="4">
    <source>
        <dbReference type="ARBA" id="ARBA00023136"/>
    </source>
</evidence>
<evidence type="ECO:0000259" key="6">
    <source>
        <dbReference type="Pfam" id="PF03168"/>
    </source>
</evidence>
<proteinExistence type="predicted"/>
<comment type="caution">
    <text evidence="7">The sequence shown here is derived from an EMBL/GenBank/DDBJ whole genome shotgun (WGS) entry which is preliminary data.</text>
</comment>
<dbReference type="AlphaFoldDB" id="A0AAD9TK44"/>
<keyword evidence="3 5" id="KW-1133">Transmembrane helix</keyword>
<dbReference type="GO" id="GO:0098542">
    <property type="term" value="P:defense response to other organism"/>
    <property type="evidence" value="ECO:0007669"/>
    <property type="project" value="InterPro"/>
</dbReference>
<feature type="domain" description="Late embryogenesis abundant protein LEA-2 subgroup" evidence="6">
    <location>
        <begin position="134"/>
        <end position="237"/>
    </location>
</feature>
<keyword evidence="8" id="KW-1185">Reference proteome</keyword>
<feature type="transmembrane region" description="Helical" evidence="5">
    <location>
        <begin position="7"/>
        <end position="23"/>
    </location>
</feature>
<dbReference type="GO" id="GO:0005886">
    <property type="term" value="C:plasma membrane"/>
    <property type="evidence" value="ECO:0007669"/>
    <property type="project" value="TreeGrafter"/>
</dbReference>
<evidence type="ECO:0000256" key="1">
    <source>
        <dbReference type="ARBA" id="ARBA00004167"/>
    </source>
</evidence>
<keyword evidence="4 5" id="KW-0472">Membrane</keyword>
<dbReference type="InterPro" id="IPR004864">
    <property type="entry name" value="LEA_2"/>
</dbReference>
<dbReference type="EMBL" id="JANJYI010000009">
    <property type="protein sequence ID" value="KAK2637496.1"/>
    <property type="molecule type" value="Genomic_DNA"/>
</dbReference>
<feature type="transmembrane region" description="Helical" evidence="5">
    <location>
        <begin position="80"/>
        <end position="102"/>
    </location>
</feature>
<accession>A0AAD9TK44</accession>
<dbReference type="PANTHER" id="PTHR31415:SF20">
    <property type="entry name" value="NDR1_HIN1-LIKE PROTEIN 26"/>
    <property type="match status" value="1"/>
</dbReference>
<evidence type="ECO:0000256" key="5">
    <source>
        <dbReference type="SAM" id="Phobius"/>
    </source>
</evidence>
<evidence type="ECO:0000313" key="7">
    <source>
        <dbReference type="EMBL" id="KAK2637496.1"/>
    </source>
</evidence>
<gene>
    <name evidence="7" type="ORF">Ddye_032288</name>
</gene>
<dbReference type="Proteomes" id="UP001280121">
    <property type="component" value="Unassembled WGS sequence"/>
</dbReference>
<name>A0AAD9TK44_9ROSI</name>
<dbReference type="InterPro" id="IPR044839">
    <property type="entry name" value="NDR1-like"/>
</dbReference>
<comment type="subcellular location">
    <subcellularLocation>
        <location evidence="1">Membrane</location>
        <topology evidence="1">Single-pass membrane protein</topology>
    </subcellularLocation>
</comment>
<evidence type="ECO:0000256" key="2">
    <source>
        <dbReference type="ARBA" id="ARBA00022692"/>
    </source>
</evidence>
<dbReference type="Pfam" id="PF03168">
    <property type="entry name" value="LEA_2"/>
    <property type="match status" value="1"/>
</dbReference>
<evidence type="ECO:0000313" key="8">
    <source>
        <dbReference type="Proteomes" id="UP001280121"/>
    </source>
</evidence>
<evidence type="ECO:0000256" key="3">
    <source>
        <dbReference type="ARBA" id="ARBA00022989"/>
    </source>
</evidence>
<keyword evidence="2 5" id="KW-0812">Transmembrane</keyword>
<feature type="transmembrane region" description="Helical" evidence="5">
    <location>
        <begin position="29"/>
        <end position="52"/>
    </location>
</feature>
<protein>
    <recommendedName>
        <fullName evidence="6">Late embryogenesis abundant protein LEA-2 subgroup domain-containing protein</fullName>
    </recommendedName>
</protein>